<dbReference type="SMART" id="SM00494">
    <property type="entry name" value="ChtBD2"/>
    <property type="match status" value="4"/>
</dbReference>
<organism evidence="8">
    <name type="scientific">Culex pipiens</name>
    <name type="common">House mosquito</name>
    <dbReference type="NCBI Taxonomy" id="7175"/>
    <lineage>
        <taxon>Eukaryota</taxon>
        <taxon>Metazoa</taxon>
        <taxon>Ecdysozoa</taxon>
        <taxon>Arthropoda</taxon>
        <taxon>Hexapoda</taxon>
        <taxon>Insecta</taxon>
        <taxon>Pterygota</taxon>
        <taxon>Neoptera</taxon>
        <taxon>Endopterygota</taxon>
        <taxon>Diptera</taxon>
        <taxon>Nematocera</taxon>
        <taxon>Culicoidea</taxon>
        <taxon>Culicidae</taxon>
        <taxon>Culicinae</taxon>
        <taxon>Culicini</taxon>
        <taxon>Culex</taxon>
        <taxon>Culex</taxon>
    </lineage>
</organism>
<evidence type="ECO:0000259" key="7">
    <source>
        <dbReference type="PROSITE" id="PS50940"/>
    </source>
</evidence>
<dbReference type="GO" id="GO:0005576">
    <property type="term" value="C:extracellular region"/>
    <property type="evidence" value="ECO:0007669"/>
    <property type="project" value="InterPro"/>
</dbReference>
<name>A0A8D8B8X3_CULPI</name>
<keyword evidence="2 6" id="KW-0732">Signal</keyword>
<dbReference type="InterPro" id="IPR036508">
    <property type="entry name" value="Chitin-bd_dom_sf"/>
</dbReference>
<keyword evidence="5" id="KW-0325">Glycoprotein</keyword>
<dbReference type="PANTHER" id="PTHR23301">
    <property type="entry name" value="CHITIN BINDING PERITROPHIN-A"/>
    <property type="match status" value="1"/>
</dbReference>
<dbReference type="EMBL" id="HBUE01322356">
    <property type="protein sequence ID" value="CAG6588890.1"/>
    <property type="molecule type" value="Transcribed_RNA"/>
</dbReference>
<evidence type="ECO:0000256" key="3">
    <source>
        <dbReference type="ARBA" id="ARBA00022737"/>
    </source>
</evidence>
<evidence type="ECO:0000256" key="1">
    <source>
        <dbReference type="ARBA" id="ARBA00022669"/>
    </source>
</evidence>
<dbReference type="PROSITE" id="PS50940">
    <property type="entry name" value="CHIT_BIND_II"/>
    <property type="match status" value="4"/>
</dbReference>
<dbReference type="Gene3D" id="2.170.140.10">
    <property type="entry name" value="Chitin binding domain"/>
    <property type="match status" value="4"/>
</dbReference>
<evidence type="ECO:0000313" key="8">
    <source>
        <dbReference type="EMBL" id="CAG6470933.1"/>
    </source>
</evidence>
<feature type="signal peptide" evidence="6">
    <location>
        <begin position="1"/>
        <end position="21"/>
    </location>
</feature>
<sequence length="265" mass="29055">MGEFYGILLVLFGSVFLVINAQNPCVGVPDGTFVNDFTACDGFFTCVREMPVPGTCPIGFNFNEPEQKCDHPWNVICLICEEDTTGAGFVRVPIEDECRLYTLCINSRGFLQECGDGQMFDPVGRQCDLEANVACEDRKCPNNLNPNVPTFVPDRTDCSRYVICMNREPIAEEQCSGDLLFNPATSQCDFPENVECEEIPPPSKLECPPTGLHFIPIADTCTDFAICLDGQRVGESSCADGLIFDIITSDCQIPSDDTQCLAPPA</sequence>
<evidence type="ECO:0000256" key="5">
    <source>
        <dbReference type="ARBA" id="ARBA00023180"/>
    </source>
</evidence>
<keyword evidence="3" id="KW-0677">Repeat</keyword>
<evidence type="ECO:0000256" key="2">
    <source>
        <dbReference type="ARBA" id="ARBA00022729"/>
    </source>
</evidence>
<dbReference type="PANTHER" id="PTHR23301:SF0">
    <property type="entry name" value="CHITIN-BINDING TYPE-2 DOMAIN-CONTAINING PROTEIN-RELATED"/>
    <property type="match status" value="1"/>
</dbReference>
<feature type="domain" description="Chitin-binding type-2" evidence="7">
    <location>
        <begin position="204"/>
        <end position="262"/>
    </location>
</feature>
<dbReference type="GO" id="GO:0008061">
    <property type="term" value="F:chitin binding"/>
    <property type="evidence" value="ECO:0007669"/>
    <property type="project" value="UniProtKB-KW"/>
</dbReference>
<proteinExistence type="predicted"/>
<keyword evidence="1" id="KW-0147">Chitin-binding</keyword>
<dbReference type="InterPro" id="IPR002557">
    <property type="entry name" value="Chitin-bd_dom"/>
</dbReference>
<dbReference type="EMBL" id="HBUE01066622">
    <property type="protein sequence ID" value="CAG6470933.1"/>
    <property type="molecule type" value="Transcribed_RNA"/>
</dbReference>
<keyword evidence="4" id="KW-1015">Disulfide bond</keyword>
<feature type="chain" id="PRO_5036427912" evidence="6">
    <location>
        <begin position="22"/>
        <end position="265"/>
    </location>
</feature>
<evidence type="ECO:0000256" key="6">
    <source>
        <dbReference type="SAM" id="SignalP"/>
    </source>
</evidence>
<feature type="domain" description="Chitin-binding type-2" evidence="7">
    <location>
        <begin position="137"/>
        <end position="198"/>
    </location>
</feature>
<dbReference type="InterPro" id="IPR051940">
    <property type="entry name" value="Chitin_bind-dev_reg"/>
</dbReference>
<dbReference type="Pfam" id="PF01607">
    <property type="entry name" value="CBM_14"/>
    <property type="match status" value="4"/>
</dbReference>
<protein>
    <submittedName>
        <fullName evidence="8">Peritrophin-1</fullName>
    </submittedName>
</protein>
<feature type="domain" description="Chitin-binding type-2" evidence="7">
    <location>
        <begin position="22"/>
        <end position="79"/>
    </location>
</feature>
<dbReference type="AlphaFoldDB" id="A0A8D8B8X3"/>
<reference evidence="8" key="1">
    <citation type="submission" date="2021-05" db="EMBL/GenBank/DDBJ databases">
        <authorList>
            <person name="Alioto T."/>
            <person name="Alioto T."/>
            <person name="Gomez Garrido J."/>
        </authorList>
    </citation>
    <scope>NUCLEOTIDE SEQUENCE</scope>
</reference>
<evidence type="ECO:0000256" key="4">
    <source>
        <dbReference type="ARBA" id="ARBA00023157"/>
    </source>
</evidence>
<dbReference type="EMBL" id="HBUE01215795">
    <property type="protein sequence ID" value="CAG6536890.1"/>
    <property type="molecule type" value="Transcribed_RNA"/>
</dbReference>
<feature type="domain" description="Chitin-binding type-2" evidence="7">
    <location>
        <begin position="80"/>
        <end position="135"/>
    </location>
</feature>
<accession>A0A8D8B8X3</accession>
<dbReference type="EMBL" id="HBUE01215794">
    <property type="protein sequence ID" value="CAG6536888.1"/>
    <property type="molecule type" value="Transcribed_RNA"/>
</dbReference>
<dbReference type="EMBL" id="HBUE01322355">
    <property type="protein sequence ID" value="CAG6588888.1"/>
    <property type="molecule type" value="Transcribed_RNA"/>
</dbReference>
<dbReference type="SUPFAM" id="SSF57625">
    <property type="entry name" value="Invertebrate chitin-binding proteins"/>
    <property type="match status" value="4"/>
</dbReference>